<feature type="domain" description="Nanos-type" evidence="2">
    <location>
        <begin position="18"/>
        <end position="69"/>
    </location>
</feature>
<name>A0A6C0I7S6_9ZZZZ</name>
<dbReference type="PROSITE" id="PS51522">
    <property type="entry name" value="ZF_NANOS"/>
    <property type="match status" value="1"/>
</dbReference>
<proteinExistence type="predicted"/>
<dbReference type="InterPro" id="IPR036053">
    <property type="entry name" value="PABP-dom"/>
</dbReference>
<dbReference type="InterPro" id="IPR038129">
    <property type="entry name" value="Nanos_sf"/>
</dbReference>
<reference evidence="3" key="1">
    <citation type="journal article" date="2020" name="Nature">
        <title>Giant virus diversity and host interactions through global metagenomics.</title>
        <authorList>
            <person name="Schulz F."/>
            <person name="Roux S."/>
            <person name="Paez-Espino D."/>
            <person name="Jungbluth S."/>
            <person name="Walsh D.A."/>
            <person name="Denef V.J."/>
            <person name="McMahon K.D."/>
            <person name="Konstantinidis K.T."/>
            <person name="Eloe-Fadrosh E.A."/>
            <person name="Kyrpides N.C."/>
            <person name="Woyke T."/>
        </authorList>
    </citation>
    <scope>NUCLEOTIDE SEQUENCE</scope>
    <source>
        <strain evidence="3">GVMAG-M-3300023184-51</strain>
    </source>
</reference>
<dbReference type="InterPro" id="IPR002004">
    <property type="entry name" value="PABP_HYD_C"/>
</dbReference>
<dbReference type="SMART" id="SM00517">
    <property type="entry name" value="PolyA"/>
    <property type="match status" value="1"/>
</dbReference>
<evidence type="ECO:0000259" key="2">
    <source>
        <dbReference type="PROSITE" id="PS51522"/>
    </source>
</evidence>
<dbReference type="Gene3D" id="1.10.1900.10">
    <property type="entry name" value="c-terminal domain of poly(a) binding protein"/>
    <property type="match status" value="1"/>
</dbReference>
<dbReference type="Pfam" id="PF00658">
    <property type="entry name" value="MLLE"/>
    <property type="match status" value="1"/>
</dbReference>
<organism evidence="3">
    <name type="scientific">viral metagenome</name>
    <dbReference type="NCBI Taxonomy" id="1070528"/>
    <lineage>
        <taxon>unclassified sequences</taxon>
        <taxon>metagenomes</taxon>
        <taxon>organismal metagenomes</taxon>
    </lineage>
</organism>
<dbReference type="EMBL" id="MN740129">
    <property type="protein sequence ID" value="QHT88984.1"/>
    <property type="molecule type" value="Genomic_DNA"/>
</dbReference>
<protein>
    <recommendedName>
        <fullName evidence="4">Nanos-type domain-containing protein</fullName>
    </recommendedName>
</protein>
<dbReference type="PROSITE" id="PS51309">
    <property type="entry name" value="PABC"/>
    <property type="match status" value="1"/>
</dbReference>
<feature type="domain" description="PABC" evidence="1">
    <location>
        <begin position="166"/>
        <end position="243"/>
    </location>
</feature>
<evidence type="ECO:0000313" key="3">
    <source>
        <dbReference type="EMBL" id="QHT88984.1"/>
    </source>
</evidence>
<accession>A0A6C0I7S6</accession>
<dbReference type="SUPFAM" id="SSF63570">
    <property type="entry name" value="PABC (PABP) domain"/>
    <property type="match status" value="1"/>
</dbReference>
<dbReference type="Gene3D" id="4.10.60.30">
    <property type="entry name" value="Nanos, RNA-binding domain"/>
    <property type="match status" value="1"/>
</dbReference>
<evidence type="ECO:0008006" key="4">
    <source>
        <dbReference type="Google" id="ProtNLM"/>
    </source>
</evidence>
<sequence>MSAFSRNSNNNNNAKKPFCKVCADAGKTDTAHYVRATPDPNSAVVCPTLKALECRYCYKNGHTVKYCPVLKKNNKDKDKFDRQQRRVTAPIVAPVATVAPVKTGKFALLEDDDDDDIELTTTTIDNLPSISTTTSVTPVVTWASMAAAVAHIPQPKPKITAITPVIQQNDDDESVDDEYDDDKIAIGDQLYYRIIDNYPSHAADVVGMLLDLDEHQLSILLLDEHELNRRVVHCIQILQPTYQQQLAVDDDDW</sequence>
<dbReference type="InterPro" id="IPR024161">
    <property type="entry name" value="Znf_nanos-typ"/>
</dbReference>
<dbReference type="GO" id="GO:0003723">
    <property type="term" value="F:RNA binding"/>
    <property type="evidence" value="ECO:0007669"/>
    <property type="project" value="InterPro"/>
</dbReference>
<evidence type="ECO:0000259" key="1">
    <source>
        <dbReference type="PROSITE" id="PS51309"/>
    </source>
</evidence>
<dbReference type="AlphaFoldDB" id="A0A6C0I7S6"/>